<name>A0A401GEU2_9APHY</name>
<evidence type="ECO:0000313" key="2">
    <source>
        <dbReference type="Proteomes" id="UP000287166"/>
    </source>
</evidence>
<dbReference type="EMBL" id="BFAD01000003">
    <property type="protein sequence ID" value="GBE80661.1"/>
    <property type="molecule type" value="Genomic_DNA"/>
</dbReference>
<dbReference type="OrthoDB" id="2735536at2759"/>
<dbReference type="AlphaFoldDB" id="A0A401GEU2"/>
<comment type="caution">
    <text evidence="1">The sequence shown here is derived from an EMBL/GenBank/DDBJ whole genome shotgun (WGS) entry which is preliminary data.</text>
</comment>
<reference evidence="1 2" key="1">
    <citation type="journal article" date="2018" name="Sci. Rep.">
        <title>Genome sequence of the cauliflower mushroom Sparassis crispa (Hanabiratake) and its association with beneficial usage.</title>
        <authorList>
            <person name="Kiyama R."/>
            <person name="Furutani Y."/>
            <person name="Kawaguchi K."/>
            <person name="Nakanishi T."/>
        </authorList>
    </citation>
    <scope>NUCLEOTIDE SEQUENCE [LARGE SCALE GENOMIC DNA]</scope>
</reference>
<dbReference type="RefSeq" id="XP_027611574.1">
    <property type="nucleotide sequence ID" value="XM_027755773.1"/>
</dbReference>
<protein>
    <submittedName>
        <fullName evidence="1">Uncharacterized protein</fullName>
    </submittedName>
</protein>
<sequence length="107" mass="11720">MWPHASCDAVSVGAGGAWTLIHVRVGIAVRSNNVVIAQQGYASYGDKYEVVPLDVISGDFSEIIAQKLSMLGWNTVTKEQAFNESGTDPMFVYDVEKTPSERAIWKI</sequence>
<evidence type="ECO:0000313" key="1">
    <source>
        <dbReference type="EMBL" id="GBE80661.1"/>
    </source>
</evidence>
<accession>A0A401GEU2</accession>
<keyword evidence="2" id="KW-1185">Reference proteome</keyword>
<organism evidence="1 2">
    <name type="scientific">Sparassis crispa</name>
    <dbReference type="NCBI Taxonomy" id="139825"/>
    <lineage>
        <taxon>Eukaryota</taxon>
        <taxon>Fungi</taxon>
        <taxon>Dikarya</taxon>
        <taxon>Basidiomycota</taxon>
        <taxon>Agaricomycotina</taxon>
        <taxon>Agaricomycetes</taxon>
        <taxon>Polyporales</taxon>
        <taxon>Sparassidaceae</taxon>
        <taxon>Sparassis</taxon>
    </lineage>
</organism>
<gene>
    <name evidence="1" type="ORF">SCP_0303800</name>
</gene>
<proteinExistence type="predicted"/>
<dbReference type="GeneID" id="38777578"/>
<dbReference type="Proteomes" id="UP000287166">
    <property type="component" value="Unassembled WGS sequence"/>
</dbReference>
<dbReference type="InParanoid" id="A0A401GEU2"/>